<evidence type="ECO:0000256" key="1">
    <source>
        <dbReference type="SAM" id="MobiDB-lite"/>
    </source>
</evidence>
<feature type="region of interest" description="Disordered" evidence="1">
    <location>
        <begin position="1"/>
        <end position="107"/>
    </location>
</feature>
<evidence type="ECO:0000313" key="2">
    <source>
        <dbReference type="EMBL" id="KAF2771884.1"/>
    </source>
</evidence>
<keyword evidence="3" id="KW-1185">Reference proteome</keyword>
<protein>
    <submittedName>
        <fullName evidence="2">Uncharacterized protein</fullName>
    </submittedName>
</protein>
<dbReference type="AlphaFoldDB" id="A0A6G1LI96"/>
<reference evidence="2" key="1">
    <citation type="journal article" date="2020" name="Stud. Mycol.">
        <title>101 Dothideomycetes genomes: a test case for predicting lifestyles and emergence of pathogens.</title>
        <authorList>
            <person name="Haridas S."/>
            <person name="Albert R."/>
            <person name="Binder M."/>
            <person name="Bloem J."/>
            <person name="Labutti K."/>
            <person name="Salamov A."/>
            <person name="Andreopoulos B."/>
            <person name="Baker S."/>
            <person name="Barry K."/>
            <person name="Bills G."/>
            <person name="Bluhm B."/>
            <person name="Cannon C."/>
            <person name="Castanera R."/>
            <person name="Culley D."/>
            <person name="Daum C."/>
            <person name="Ezra D."/>
            <person name="Gonzalez J."/>
            <person name="Henrissat B."/>
            <person name="Kuo A."/>
            <person name="Liang C."/>
            <person name="Lipzen A."/>
            <person name="Lutzoni F."/>
            <person name="Magnuson J."/>
            <person name="Mondo S."/>
            <person name="Nolan M."/>
            <person name="Ohm R."/>
            <person name="Pangilinan J."/>
            <person name="Park H.-J."/>
            <person name="Ramirez L."/>
            <person name="Alfaro M."/>
            <person name="Sun H."/>
            <person name="Tritt A."/>
            <person name="Yoshinaga Y."/>
            <person name="Zwiers L.-H."/>
            <person name="Turgeon B."/>
            <person name="Goodwin S."/>
            <person name="Spatafora J."/>
            <person name="Crous P."/>
            <person name="Grigoriev I."/>
        </authorList>
    </citation>
    <scope>NUCLEOTIDE SEQUENCE</scope>
    <source>
        <strain evidence="2">CBS 116005</strain>
    </source>
</reference>
<feature type="compositionally biased region" description="Polar residues" evidence="1">
    <location>
        <begin position="1"/>
        <end position="28"/>
    </location>
</feature>
<gene>
    <name evidence="2" type="ORF">EJ03DRAFT_372452</name>
</gene>
<dbReference type="EMBL" id="ML995817">
    <property type="protein sequence ID" value="KAF2771884.1"/>
    <property type="molecule type" value="Genomic_DNA"/>
</dbReference>
<name>A0A6G1LI96_9PEZI</name>
<dbReference type="OrthoDB" id="10353851at2759"/>
<organism evidence="2 3">
    <name type="scientific">Teratosphaeria nubilosa</name>
    <dbReference type="NCBI Taxonomy" id="161662"/>
    <lineage>
        <taxon>Eukaryota</taxon>
        <taxon>Fungi</taxon>
        <taxon>Dikarya</taxon>
        <taxon>Ascomycota</taxon>
        <taxon>Pezizomycotina</taxon>
        <taxon>Dothideomycetes</taxon>
        <taxon>Dothideomycetidae</taxon>
        <taxon>Mycosphaerellales</taxon>
        <taxon>Teratosphaeriaceae</taxon>
        <taxon>Teratosphaeria</taxon>
    </lineage>
</organism>
<sequence>MPAFPTQNGSSVVPTFNTGPKTPTSVSGVSKGESELLQPLTYQPPKPTGKRKPAAKSNMPTTSTMTADPTTDPTTDMSSLTLNHQSTSSKTQSTPDPTKSKQQDNPKLVIMMESFQAKKDFEVPYTTLDDTWSTDVREEFRSRDFAPPNAKWAVNGTIIHATVAYEVKNREVGKGRIHFSGWTKLARLKKFFDL</sequence>
<accession>A0A6G1LI96</accession>
<proteinExistence type="predicted"/>
<feature type="compositionally biased region" description="Polar residues" evidence="1">
    <location>
        <begin position="82"/>
        <end position="97"/>
    </location>
</feature>
<dbReference type="Proteomes" id="UP000799436">
    <property type="component" value="Unassembled WGS sequence"/>
</dbReference>
<evidence type="ECO:0000313" key="3">
    <source>
        <dbReference type="Proteomes" id="UP000799436"/>
    </source>
</evidence>
<feature type="compositionally biased region" description="Low complexity" evidence="1">
    <location>
        <begin position="59"/>
        <end position="81"/>
    </location>
</feature>